<reference evidence="2 3" key="1">
    <citation type="submission" date="2020-07" db="EMBL/GenBank/DDBJ databases">
        <title>Sequencing the genomes of 1000 actinobacteria strains.</title>
        <authorList>
            <person name="Klenk H.-P."/>
        </authorList>
    </citation>
    <scope>NUCLEOTIDE SEQUENCE [LARGE SCALE GENOMIC DNA]</scope>
    <source>
        <strain evidence="2 3">DSM 45927</strain>
    </source>
</reference>
<evidence type="ECO:0000313" key="2">
    <source>
        <dbReference type="EMBL" id="NYI95845.1"/>
    </source>
</evidence>
<accession>A0A853BMB6</accession>
<name>A0A853BMB6_9ACTN</name>
<gene>
    <name evidence="2" type="ORF">HNR12_002122</name>
</gene>
<dbReference type="EMBL" id="JACCFO010000001">
    <property type="protein sequence ID" value="NYI95845.1"/>
    <property type="molecule type" value="Genomic_DNA"/>
</dbReference>
<sequence length="130" mass="14211">MDAWIRMTTRALSDTSYHEPGGWLLGPVESVPGSTGEAAQVAAQAIAHYEGRTRDVERQTAVGELKARHLDRVSGELERHEAALRAADRPTPVLRDRPRRRVERCGKRKATADAARRLPPSPGAKKGPTA</sequence>
<protein>
    <submittedName>
        <fullName evidence="2">Uncharacterized protein</fullName>
    </submittedName>
</protein>
<dbReference type="AlphaFoldDB" id="A0A853BMB6"/>
<proteinExistence type="predicted"/>
<feature type="region of interest" description="Disordered" evidence="1">
    <location>
        <begin position="89"/>
        <end position="130"/>
    </location>
</feature>
<feature type="compositionally biased region" description="Basic residues" evidence="1">
    <location>
        <begin position="97"/>
        <end position="109"/>
    </location>
</feature>
<evidence type="ECO:0000256" key="1">
    <source>
        <dbReference type="SAM" id="MobiDB-lite"/>
    </source>
</evidence>
<dbReference type="RefSeq" id="WP_179767303.1">
    <property type="nucleotide sequence ID" value="NZ_JACCFO010000001.1"/>
</dbReference>
<comment type="caution">
    <text evidence="2">The sequence shown here is derived from an EMBL/GenBank/DDBJ whole genome shotgun (WGS) entry which is preliminary data.</text>
</comment>
<dbReference type="Proteomes" id="UP000575985">
    <property type="component" value="Unassembled WGS sequence"/>
</dbReference>
<evidence type="ECO:0000313" key="3">
    <source>
        <dbReference type="Proteomes" id="UP000575985"/>
    </source>
</evidence>
<keyword evidence="3" id="KW-1185">Reference proteome</keyword>
<organism evidence="2 3">
    <name type="scientific">Streptomonospora nanhaiensis</name>
    <dbReference type="NCBI Taxonomy" id="1323731"/>
    <lineage>
        <taxon>Bacteria</taxon>
        <taxon>Bacillati</taxon>
        <taxon>Actinomycetota</taxon>
        <taxon>Actinomycetes</taxon>
        <taxon>Streptosporangiales</taxon>
        <taxon>Nocardiopsidaceae</taxon>
        <taxon>Streptomonospora</taxon>
    </lineage>
</organism>